<dbReference type="OrthoDB" id="9805821at2"/>
<dbReference type="FunFam" id="3.40.50.1700:FF:000012">
    <property type="entry name" value="Glycoside hydrolase family 3 protein"/>
    <property type="match status" value="1"/>
</dbReference>
<evidence type="ECO:0000256" key="7">
    <source>
        <dbReference type="SAM" id="SignalP"/>
    </source>
</evidence>
<dbReference type="InterPro" id="IPR019800">
    <property type="entry name" value="Glyco_hydro_3_AS"/>
</dbReference>
<evidence type="ECO:0000256" key="4">
    <source>
        <dbReference type="ARBA" id="ARBA00022801"/>
    </source>
</evidence>
<dbReference type="SUPFAM" id="SSF52279">
    <property type="entry name" value="Beta-D-glucan exohydrolase, C-terminal domain"/>
    <property type="match status" value="1"/>
</dbReference>
<organism evidence="10 11">
    <name type="scientific">Streptomyces marianii</name>
    <dbReference type="NCBI Taxonomy" id="1817406"/>
    <lineage>
        <taxon>Bacteria</taxon>
        <taxon>Bacillati</taxon>
        <taxon>Actinomycetota</taxon>
        <taxon>Actinomycetes</taxon>
        <taxon>Kitasatosporales</taxon>
        <taxon>Streptomycetaceae</taxon>
        <taxon>Streptomyces</taxon>
    </lineage>
</organism>
<dbReference type="PROSITE" id="PS51318">
    <property type="entry name" value="TAT"/>
    <property type="match status" value="1"/>
</dbReference>
<name>A0A5R9E747_9ACTN</name>
<dbReference type="RefSeq" id="WP_138055166.1">
    <property type="nucleotide sequence ID" value="NZ_VAWE01000001.1"/>
</dbReference>
<keyword evidence="11" id="KW-1185">Reference proteome</keyword>
<dbReference type="GO" id="GO:0004563">
    <property type="term" value="F:beta-N-acetylhexosaminidase activity"/>
    <property type="evidence" value="ECO:0007669"/>
    <property type="project" value="UniProtKB-EC"/>
</dbReference>
<dbReference type="Pfam" id="PF00933">
    <property type="entry name" value="Glyco_hydro_3"/>
    <property type="match status" value="1"/>
</dbReference>
<dbReference type="EC" id="3.2.1.52" evidence="3"/>
<dbReference type="FunFam" id="3.20.20.300:FF:000014">
    <property type="entry name" value="Beta-hexosaminidase, lipoprotein"/>
    <property type="match status" value="1"/>
</dbReference>
<comment type="similarity">
    <text evidence="2 6">Belongs to the glycosyl hydrolase 3 family.</text>
</comment>
<dbReference type="Proteomes" id="UP000305921">
    <property type="component" value="Unassembled WGS sequence"/>
</dbReference>
<evidence type="ECO:0000313" key="10">
    <source>
        <dbReference type="EMBL" id="TLQ45838.1"/>
    </source>
</evidence>
<keyword evidence="4 6" id="KW-0378">Hydrolase</keyword>
<sequence length="611" mass="64193">MPDRTTPSRRSVLAATAAGAAAAALASSPAHAGSTDRGTTRTRLQRLISRMSLEEKIGQLFVMRVYGHSATAPDQTDADANLREIGVRSAAELVERYHVGGIIYFVWAHNTRDPQQIAELSNGIQQAGLAQPTPVPLLISTDQEHGIVARVGKPATLLPGAMALGAGGSRSDARQAARIAGTELAAMGIRQNYAPVADVNVNPANPVIGVRSFGSDPQAVSGLVASQVRGYQGAGVAATSKHFPGHGDTVSDSHYSLPTIHHTREEWGELDAPPFRAAIAAGIRSIMTAHIVVPALDPSEDPATLSRPILTGILREELGYDGVVVTDALDMAGVRQKYGDDRVPVLALKAGCDQLLNPPNLSVAWHAVLEAVRSGELSEQRIEESILRILLLKDELGLFRKPFVTREGVDRTVGKRSHLTAADRIAQETTTLLANPTGLLPLSRRGHRDVLVVGADPASPSGTTGPPTATLAKGFTELGFTATALSTGITPTAARIEEAVAAAAGKDVVVVGTYNVSATSPQRTLVSRLAATGVPVVTVAIRNPYDIAQLTGTGFAASLATYSWTDVELRAAARVIAGRAEPEGRLPVPVQRADDPAQVLYPVGHGLRYRG</sequence>
<evidence type="ECO:0000256" key="5">
    <source>
        <dbReference type="ARBA" id="ARBA00023295"/>
    </source>
</evidence>
<dbReference type="PANTHER" id="PTHR30480">
    <property type="entry name" value="BETA-HEXOSAMINIDASE-RELATED"/>
    <property type="match status" value="1"/>
</dbReference>
<keyword evidence="7" id="KW-0732">Signal</keyword>
<dbReference type="EMBL" id="VAWE01000001">
    <property type="protein sequence ID" value="TLQ45838.1"/>
    <property type="molecule type" value="Genomic_DNA"/>
</dbReference>
<dbReference type="InterPro" id="IPR017853">
    <property type="entry name" value="GH"/>
</dbReference>
<dbReference type="SUPFAM" id="SSF51445">
    <property type="entry name" value="(Trans)glycosidases"/>
    <property type="match status" value="1"/>
</dbReference>
<keyword evidence="5 6" id="KW-0326">Glycosidase</keyword>
<feature type="domain" description="Glycoside hydrolase family 3 N-terminal" evidence="8">
    <location>
        <begin position="53"/>
        <end position="390"/>
    </location>
</feature>
<dbReference type="InterPro" id="IPR036962">
    <property type="entry name" value="Glyco_hydro_3_N_sf"/>
</dbReference>
<dbReference type="AlphaFoldDB" id="A0A5R9E747"/>
<proteinExistence type="inferred from homology"/>
<dbReference type="Gene3D" id="3.20.20.300">
    <property type="entry name" value="Glycoside hydrolase, family 3, N-terminal domain"/>
    <property type="match status" value="1"/>
</dbReference>
<accession>A0A5R9E747</accession>
<feature type="signal peptide" evidence="7">
    <location>
        <begin position="1"/>
        <end position="32"/>
    </location>
</feature>
<feature type="chain" id="PRO_5024288894" description="beta-N-acetylhexosaminidase" evidence="7">
    <location>
        <begin position="33"/>
        <end position="611"/>
    </location>
</feature>
<dbReference type="InterPro" id="IPR006311">
    <property type="entry name" value="TAT_signal"/>
</dbReference>
<evidence type="ECO:0000256" key="3">
    <source>
        <dbReference type="ARBA" id="ARBA00012663"/>
    </source>
</evidence>
<dbReference type="PANTHER" id="PTHR30480:SF13">
    <property type="entry name" value="BETA-HEXOSAMINIDASE"/>
    <property type="match status" value="1"/>
</dbReference>
<dbReference type="InterPro" id="IPR036881">
    <property type="entry name" value="Glyco_hydro_3_C_sf"/>
</dbReference>
<comment type="caution">
    <text evidence="10">The sequence shown here is derived from an EMBL/GenBank/DDBJ whole genome shotgun (WGS) entry which is preliminary data.</text>
</comment>
<gene>
    <name evidence="10" type="ORF">FEF34_25090</name>
</gene>
<dbReference type="Gene3D" id="3.40.50.1700">
    <property type="entry name" value="Glycoside hydrolase family 3 C-terminal domain"/>
    <property type="match status" value="1"/>
</dbReference>
<evidence type="ECO:0000256" key="6">
    <source>
        <dbReference type="RuleBase" id="RU361161"/>
    </source>
</evidence>
<dbReference type="InterPro" id="IPR002772">
    <property type="entry name" value="Glyco_hydro_3_C"/>
</dbReference>
<evidence type="ECO:0000256" key="1">
    <source>
        <dbReference type="ARBA" id="ARBA00001231"/>
    </source>
</evidence>
<evidence type="ECO:0000256" key="2">
    <source>
        <dbReference type="ARBA" id="ARBA00005336"/>
    </source>
</evidence>
<feature type="domain" description="Glycoside hydrolase family 3 C-terminal" evidence="9">
    <location>
        <begin position="431"/>
        <end position="609"/>
    </location>
</feature>
<dbReference type="PROSITE" id="PS00775">
    <property type="entry name" value="GLYCOSYL_HYDROL_F3"/>
    <property type="match status" value="1"/>
</dbReference>
<dbReference type="GO" id="GO:0005975">
    <property type="term" value="P:carbohydrate metabolic process"/>
    <property type="evidence" value="ECO:0007669"/>
    <property type="project" value="InterPro"/>
</dbReference>
<evidence type="ECO:0000259" key="9">
    <source>
        <dbReference type="Pfam" id="PF01915"/>
    </source>
</evidence>
<dbReference type="InterPro" id="IPR001764">
    <property type="entry name" value="Glyco_hydro_3_N"/>
</dbReference>
<dbReference type="InterPro" id="IPR050226">
    <property type="entry name" value="NagZ_Beta-hexosaminidase"/>
</dbReference>
<reference evidence="10 11" key="1">
    <citation type="submission" date="2019-05" db="EMBL/GenBank/DDBJ databases">
        <title>Streptomyces marianii sp. nov., a novel marine actinomycete from southern coast of India.</title>
        <authorList>
            <person name="Iniyan A.M."/>
            <person name="Wink J."/>
            <person name="Ramprasad E."/>
            <person name="Ramana C.V."/>
            <person name="Bunk B."/>
            <person name="Sproer C."/>
            <person name="Joseph F.-J.R.S."/>
            <person name="Vincent S.G.P."/>
        </authorList>
    </citation>
    <scope>NUCLEOTIDE SEQUENCE [LARGE SCALE GENOMIC DNA]</scope>
    <source>
        <strain evidence="10 11">ICN19</strain>
    </source>
</reference>
<evidence type="ECO:0000259" key="8">
    <source>
        <dbReference type="Pfam" id="PF00933"/>
    </source>
</evidence>
<dbReference type="GO" id="GO:0009254">
    <property type="term" value="P:peptidoglycan turnover"/>
    <property type="evidence" value="ECO:0007669"/>
    <property type="project" value="TreeGrafter"/>
</dbReference>
<dbReference type="Pfam" id="PF01915">
    <property type="entry name" value="Glyco_hydro_3_C"/>
    <property type="match status" value="1"/>
</dbReference>
<evidence type="ECO:0000313" key="11">
    <source>
        <dbReference type="Proteomes" id="UP000305921"/>
    </source>
</evidence>
<comment type="catalytic activity">
    <reaction evidence="1">
        <text>Hydrolysis of terminal non-reducing N-acetyl-D-hexosamine residues in N-acetyl-beta-D-hexosaminides.</text>
        <dbReference type="EC" id="3.2.1.52"/>
    </reaction>
</comment>
<protein>
    <recommendedName>
        <fullName evidence="3">beta-N-acetylhexosaminidase</fullName>
        <ecNumber evidence="3">3.2.1.52</ecNumber>
    </recommendedName>
</protein>